<dbReference type="OrthoDB" id="9769113at2"/>
<evidence type="ECO:0000313" key="3">
    <source>
        <dbReference type="EMBL" id="TVM18441.1"/>
    </source>
</evidence>
<protein>
    <submittedName>
        <fullName evidence="3">UDP-glucose 4-epimerase</fullName>
    </submittedName>
</protein>
<dbReference type="InterPro" id="IPR036291">
    <property type="entry name" value="NAD(P)-bd_dom_sf"/>
</dbReference>
<dbReference type="InterPro" id="IPR001509">
    <property type="entry name" value="Epimerase_deHydtase"/>
</dbReference>
<comment type="caution">
    <text evidence="3">The sequence shown here is derived from an EMBL/GenBank/DDBJ whole genome shotgun (WGS) entry which is preliminary data.</text>
</comment>
<name>A0A7M3MHP1_9BACT</name>
<evidence type="ECO:0000259" key="2">
    <source>
        <dbReference type="Pfam" id="PF01370"/>
    </source>
</evidence>
<dbReference type="PANTHER" id="PTHR43000">
    <property type="entry name" value="DTDP-D-GLUCOSE 4,6-DEHYDRATASE-RELATED"/>
    <property type="match status" value="1"/>
</dbReference>
<comment type="similarity">
    <text evidence="1">Belongs to the NAD(P)-dependent epimerase/dehydratase family.</text>
</comment>
<dbReference type="Gene3D" id="3.40.50.720">
    <property type="entry name" value="NAD(P)-binding Rossmann-like Domain"/>
    <property type="match status" value="1"/>
</dbReference>
<reference evidence="3 4" key="1">
    <citation type="submission" date="2018-06" db="EMBL/GenBank/DDBJ databases">
        <title>Complete genome of Desulfovibrio indonesiensis P37SLT.</title>
        <authorList>
            <person name="Crispim J.S."/>
            <person name="Vidigal P.M.P."/>
            <person name="Silva L.C.F."/>
            <person name="Laguardia C.N."/>
            <person name="Araujo L.C."/>
            <person name="Dias R.S."/>
            <person name="Sousa M.P."/>
            <person name="Paula S.O."/>
            <person name="Silva C."/>
        </authorList>
    </citation>
    <scope>NUCLEOTIDE SEQUENCE [LARGE SCALE GENOMIC DNA]</scope>
    <source>
        <strain evidence="3 4">P37SLT</strain>
    </source>
</reference>
<dbReference type="Gene3D" id="3.90.25.10">
    <property type="entry name" value="UDP-galactose 4-epimerase, domain 1"/>
    <property type="match status" value="1"/>
</dbReference>
<dbReference type="AlphaFoldDB" id="A0A7M3MHP1"/>
<dbReference type="Proteomes" id="UP000448292">
    <property type="component" value="Unassembled WGS sequence"/>
</dbReference>
<evidence type="ECO:0000313" key="4">
    <source>
        <dbReference type="Proteomes" id="UP000448292"/>
    </source>
</evidence>
<dbReference type="EMBL" id="QMIE01000004">
    <property type="protein sequence ID" value="TVM18441.1"/>
    <property type="molecule type" value="Genomic_DNA"/>
</dbReference>
<organism evidence="3 4">
    <name type="scientific">Oceanidesulfovibrio indonesiensis</name>
    <dbReference type="NCBI Taxonomy" id="54767"/>
    <lineage>
        <taxon>Bacteria</taxon>
        <taxon>Pseudomonadati</taxon>
        <taxon>Thermodesulfobacteriota</taxon>
        <taxon>Desulfovibrionia</taxon>
        <taxon>Desulfovibrionales</taxon>
        <taxon>Desulfovibrionaceae</taxon>
        <taxon>Oceanidesulfovibrio</taxon>
    </lineage>
</organism>
<evidence type="ECO:0000256" key="1">
    <source>
        <dbReference type="ARBA" id="ARBA00007637"/>
    </source>
</evidence>
<accession>A0A7M3MHP1</accession>
<gene>
    <name evidence="3" type="ORF">DPQ33_06770</name>
</gene>
<keyword evidence="4" id="KW-1185">Reference proteome</keyword>
<feature type="domain" description="NAD-dependent epimerase/dehydratase" evidence="2">
    <location>
        <begin position="10"/>
        <end position="246"/>
    </location>
</feature>
<dbReference type="Pfam" id="PF01370">
    <property type="entry name" value="Epimerase"/>
    <property type="match status" value="1"/>
</dbReference>
<dbReference type="SUPFAM" id="SSF51735">
    <property type="entry name" value="NAD(P)-binding Rossmann-fold domains"/>
    <property type="match status" value="1"/>
</dbReference>
<proteinExistence type="inferred from homology"/>
<sequence>MRTPMEKASVLITGGAGFIGSHLADAVLAAGAREVVVVDNLFLGEPSNLDGALDRGAVFYRDDCEFATSLEYIFELHDIDVVFNCATKALNYSFLNPSQAFSTNVTVVLNLLELQRRGAFRTLAHFSTSEVYGTAEYEPMDEAHPRNPTTAYAGGKLAADIAVETYVRMFGLDAFILRPFNNYGPRQNCRGQLAGVIPVTVARILAGLQPEIHGDGTQKRDFIHVHDTVACTLALYGVMSPGASVNVASGVSIDIAALVTKVCDHLGYGGGVARKPARGSDVACHAASNERLGELIDHRFIPFEEGLAQTVDWYRDYLSRSGC</sequence>